<dbReference type="EMBL" id="MU001501">
    <property type="protein sequence ID" value="KAF2444476.1"/>
    <property type="molecule type" value="Genomic_DNA"/>
</dbReference>
<reference evidence="1" key="1">
    <citation type="journal article" date="2020" name="Stud. Mycol.">
        <title>101 Dothideomycetes genomes: a test case for predicting lifestyles and emergence of pathogens.</title>
        <authorList>
            <person name="Haridas S."/>
            <person name="Albert R."/>
            <person name="Binder M."/>
            <person name="Bloem J."/>
            <person name="Labutti K."/>
            <person name="Salamov A."/>
            <person name="Andreopoulos B."/>
            <person name="Baker S."/>
            <person name="Barry K."/>
            <person name="Bills G."/>
            <person name="Bluhm B."/>
            <person name="Cannon C."/>
            <person name="Castanera R."/>
            <person name="Culley D."/>
            <person name="Daum C."/>
            <person name="Ezra D."/>
            <person name="Gonzalez J."/>
            <person name="Henrissat B."/>
            <person name="Kuo A."/>
            <person name="Liang C."/>
            <person name="Lipzen A."/>
            <person name="Lutzoni F."/>
            <person name="Magnuson J."/>
            <person name="Mondo S."/>
            <person name="Nolan M."/>
            <person name="Ohm R."/>
            <person name="Pangilinan J."/>
            <person name="Park H.-J."/>
            <person name="Ramirez L."/>
            <person name="Alfaro M."/>
            <person name="Sun H."/>
            <person name="Tritt A."/>
            <person name="Yoshinaga Y."/>
            <person name="Zwiers L.-H."/>
            <person name="Turgeon B."/>
            <person name="Goodwin S."/>
            <person name="Spatafora J."/>
            <person name="Crous P."/>
            <person name="Grigoriev I."/>
        </authorList>
    </citation>
    <scope>NUCLEOTIDE SEQUENCE</scope>
    <source>
        <strain evidence="1">CBS 690.94</strain>
    </source>
</reference>
<organism evidence="1 2">
    <name type="scientific">Karstenula rhodostoma CBS 690.94</name>
    <dbReference type="NCBI Taxonomy" id="1392251"/>
    <lineage>
        <taxon>Eukaryota</taxon>
        <taxon>Fungi</taxon>
        <taxon>Dikarya</taxon>
        <taxon>Ascomycota</taxon>
        <taxon>Pezizomycotina</taxon>
        <taxon>Dothideomycetes</taxon>
        <taxon>Pleosporomycetidae</taxon>
        <taxon>Pleosporales</taxon>
        <taxon>Massarineae</taxon>
        <taxon>Didymosphaeriaceae</taxon>
        <taxon>Karstenula</taxon>
    </lineage>
</organism>
<proteinExistence type="predicted"/>
<accession>A0A9P4PKE4</accession>
<comment type="caution">
    <text evidence="1">The sequence shown here is derived from an EMBL/GenBank/DDBJ whole genome shotgun (WGS) entry which is preliminary data.</text>
</comment>
<feature type="non-terminal residue" evidence="1">
    <location>
        <position position="1"/>
    </location>
</feature>
<protein>
    <submittedName>
        <fullName evidence="1">Uncharacterized protein</fullName>
    </submittedName>
</protein>
<name>A0A9P4PKE4_9PLEO</name>
<evidence type="ECO:0000313" key="2">
    <source>
        <dbReference type="Proteomes" id="UP000799764"/>
    </source>
</evidence>
<evidence type="ECO:0000313" key="1">
    <source>
        <dbReference type="EMBL" id="KAF2444476.1"/>
    </source>
</evidence>
<gene>
    <name evidence="1" type="ORF">P171DRAFT_494790</name>
</gene>
<sequence>LEVIITTQSYSLYRINTRSFLPFPRPQNHHVPRSPRIDIEHHCLQASDMSPTNKSGDKQTIYVYLESGEEKKMWTAPLGLVLRSSYLSDKYKTMLKSADQIYIDLPADSTIDGAETYISFVLASMYDLSHMPKIKSAEAIIQSYRNFACVYLLARPRQALFGDKETRNDVMKAMVELSQIECIEGYTKPPPAQVVTDLWMAVPEGHGMQTLLVDLWAHADHKRVCEEIKDFPSGKLPKQFTMKLLVALLQHVATSDSMKNALIKVLQAAQGTKDIPRTVKTADPYLE</sequence>
<dbReference type="AlphaFoldDB" id="A0A9P4PKE4"/>
<dbReference type="Proteomes" id="UP000799764">
    <property type="component" value="Unassembled WGS sequence"/>
</dbReference>
<keyword evidence="2" id="KW-1185">Reference proteome</keyword>